<evidence type="ECO:0000313" key="11">
    <source>
        <dbReference type="Proteomes" id="UP001058872"/>
    </source>
</evidence>
<keyword evidence="5 10" id="KW-0808">Transferase</keyword>
<dbReference type="PROSITE" id="PS50005">
    <property type="entry name" value="TPR"/>
    <property type="match status" value="6"/>
</dbReference>
<dbReference type="PANTHER" id="PTHR44835">
    <property type="entry name" value="UDP-N-ACETYLGLUCOSAMINE--PEPTIDE N-ACETYLGLUCOSAMINYLTRANSFERASE SPINDLY-RELATED"/>
    <property type="match status" value="1"/>
</dbReference>
<evidence type="ECO:0000259" key="9">
    <source>
        <dbReference type="Pfam" id="PF13844"/>
    </source>
</evidence>
<evidence type="ECO:0000256" key="5">
    <source>
        <dbReference type="ARBA" id="ARBA00022679"/>
    </source>
</evidence>
<feature type="repeat" description="TPR" evidence="8">
    <location>
        <begin position="42"/>
        <end position="75"/>
    </location>
</feature>
<comment type="similarity">
    <text evidence="2">Belongs to the glycosyltransferase 41 family. O-GlcNAc transferase subfamily.</text>
</comment>
<dbReference type="GO" id="GO:0097363">
    <property type="term" value="F:protein O-acetylglucosaminyltransferase activity"/>
    <property type="evidence" value="ECO:0007669"/>
    <property type="project" value="UniProtKB-EC"/>
</dbReference>
<accession>A0AAE9NIJ7</accession>
<gene>
    <name evidence="10" type="ORF">DCM83_19970</name>
</gene>
<dbReference type="Pfam" id="PF13844">
    <property type="entry name" value="Glyco_transf_41"/>
    <property type="match status" value="2"/>
</dbReference>
<feature type="domain" description="O-GlcNAc transferase C-terminal" evidence="9">
    <location>
        <begin position="493"/>
        <end position="672"/>
    </location>
</feature>
<evidence type="ECO:0000256" key="1">
    <source>
        <dbReference type="ARBA" id="ARBA00004922"/>
    </source>
</evidence>
<dbReference type="InterPro" id="IPR011990">
    <property type="entry name" value="TPR-like_helical_dom_sf"/>
</dbReference>
<feature type="repeat" description="TPR" evidence="8">
    <location>
        <begin position="246"/>
        <end position="279"/>
    </location>
</feature>
<dbReference type="Pfam" id="PF14559">
    <property type="entry name" value="TPR_19"/>
    <property type="match status" value="2"/>
</dbReference>
<organism evidence="10 11">
    <name type="scientific">Bradyrhizobium betae</name>
    <dbReference type="NCBI Taxonomy" id="244734"/>
    <lineage>
        <taxon>Bacteria</taxon>
        <taxon>Pseudomonadati</taxon>
        <taxon>Pseudomonadota</taxon>
        <taxon>Alphaproteobacteria</taxon>
        <taxon>Hyphomicrobiales</taxon>
        <taxon>Nitrobacteraceae</taxon>
        <taxon>Bradyrhizobium</taxon>
    </lineage>
</organism>
<dbReference type="AlphaFoldDB" id="A0AAE9NIJ7"/>
<dbReference type="SUPFAM" id="SSF48452">
    <property type="entry name" value="TPR-like"/>
    <property type="match status" value="1"/>
</dbReference>
<evidence type="ECO:0000256" key="4">
    <source>
        <dbReference type="ARBA" id="ARBA00022676"/>
    </source>
</evidence>
<dbReference type="Pfam" id="PF13432">
    <property type="entry name" value="TPR_16"/>
    <property type="match status" value="1"/>
</dbReference>
<dbReference type="SMART" id="SM00028">
    <property type="entry name" value="TPR"/>
    <property type="match status" value="8"/>
</dbReference>
<dbReference type="Proteomes" id="UP001058872">
    <property type="component" value="Chromosome"/>
</dbReference>
<name>A0AAE9NIJ7_9BRAD</name>
<dbReference type="InterPro" id="IPR051939">
    <property type="entry name" value="Glycosyltr_41/O-GlcNAc_trsf"/>
</dbReference>
<feature type="repeat" description="TPR" evidence="8">
    <location>
        <begin position="110"/>
        <end position="143"/>
    </location>
</feature>
<dbReference type="Pfam" id="PF13181">
    <property type="entry name" value="TPR_8"/>
    <property type="match status" value="1"/>
</dbReference>
<keyword evidence="7 8" id="KW-0802">TPR repeat</keyword>
<dbReference type="Gene3D" id="3.40.50.11380">
    <property type="match status" value="1"/>
</dbReference>
<feature type="domain" description="O-GlcNAc transferase C-terminal" evidence="9">
    <location>
        <begin position="326"/>
        <end position="470"/>
    </location>
</feature>
<evidence type="ECO:0000256" key="2">
    <source>
        <dbReference type="ARBA" id="ARBA00005386"/>
    </source>
</evidence>
<keyword evidence="4" id="KW-0328">Glycosyltransferase</keyword>
<dbReference type="Gene3D" id="3.40.50.2000">
    <property type="entry name" value="Glycogen Phosphorylase B"/>
    <property type="match status" value="1"/>
</dbReference>
<feature type="repeat" description="TPR" evidence="8">
    <location>
        <begin position="8"/>
        <end position="41"/>
    </location>
</feature>
<evidence type="ECO:0000256" key="7">
    <source>
        <dbReference type="ARBA" id="ARBA00022803"/>
    </source>
</evidence>
<evidence type="ECO:0000256" key="6">
    <source>
        <dbReference type="ARBA" id="ARBA00022737"/>
    </source>
</evidence>
<dbReference type="PANTHER" id="PTHR44835:SF1">
    <property type="entry name" value="PROTEIN O-GLCNAC TRANSFERASE"/>
    <property type="match status" value="1"/>
</dbReference>
<protein>
    <recommendedName>
        <fullName evidence="3">protein O-GlcNAc transferase</fullName>
        <ecNumber evidence="3">2.4.1.255</ecNumber>
    </recommendedName>
</protein>
<evidence type="ECO:0000256" key="8">
    <source>
        <dbReference type="PROSITE-ProRule" id="PRU00339"/>
    </source>
</evidence>
<evidence type="ECO:0000313" key="10">
    <source>
        <dbReference type="EMBL" id="UUO69755.1"/>
    </source>
</evidence>
<evidence type="ECO:0000256" key="3">
    <source>
        <dbReference type="ARBA" id="ARBA00011970"/>
    </source>
</evidence>
<comment type="pathway">
    <text evidence="1">Protein modification; protein glycosylation.</text>
</comment>
<dbReference type="Gene3D" id="1.25.40.10">
    <property type="entry name" value="Tetratricopeptide repeat domain"/>
    <property type="match status" value="3"/>
</dbReference>
<keyword evidence="6" id="KW-0677">Repeat</keyword>
<proteinExistence type="inferred from homology"/>
<reference evidence="10" key="1">
    <citation type="submission" date="2018-04" db="EMBL/GenBank/DDBJ databases">
        <title>Genomes of Endosymbiotic and Endophytic Bradyrhizobium Publication status.</title>
        <authorList>
            <person name="Guha S."/>
            <person name="Jorrin B."/>
            <person name="Sarkar M."/>
            <person name="Poole P.S."/>
            <person name="DasGupta M."/>
        </authorList>
    </citation>
    <scope>NUCLEOTIDE SEQUENCE</scope>
    <source>
        <strain evidence="10">WBOS16</strain>
    </source>
</reference>
<dbReference type="EC" id="2.4.1.255" evidence="3"/>
<feature type="repeat" description="TPR" evidence="8">
    <location>
        <begin position="76"/>
        <end position="109"/>
    </location>
</feature>
<feature type="repeat" description="TPR" evidence="8">
    <location>
        <begin position="144"/>
        <end position="177"/>
    </location>
</feature>
<sequence>MQAVPDHFDAMHVLGLSVQQLGRLDEAQQLLERAVAIEPRSHEAQNNLGSVYLALQKFEAARACLEKAIALKPNFPPALAGLGNTLLQMSLPERAIEAYERAIKLKPDYADALCNRGVAELALFRFDRARESFDRALLFQPRHVEALIGKGMVSIELRRYDEAEAALAAALAIKPDSAKILAQRGRLNAALSRPEQAAADFDAALALSPRFEVALRGKAEASLSIGNTAQAIVACTTLLEQNPHSTIALALLSSCFANQGEIASAIEHLDRALAIAPDPDLMARKIYFLDFLPDADFTVQQAARKSWGEAIGARVPQRKLAPRQLDPDRRIVIGYVSSEFWYHSAAFGLLPVLRHHDHANFEIVCYSCSPTRDEVTAQFRSAADVWVDAWQMFDDQLADRIQADKVDILIDVSGHSSGNRLQVFARKPAPIQVTGFGHATGTGLQAMDYVLADPVFIPQSARHLLTEKVFDLPCLITIDPILDVPPSQLPMLRNGYVTFGVFNRVNKISDEAIRVWSKVMRELAGSKIIIKHTLLDDRLVRDGLLARFVAQGIAEEAITCLGSSDRAEHLRAFAQVDISLDPFPQNGGVSTWESLYAGVPVVAKLGHGASSRAGGSIVSAVGLDDWVAEDDEGYAAIACKFASQPEQLAKLRADLPARIAASAAGNVEVYTRRVEDGYRQFWRDYCAAASERGEPA</sequence>
<dbReference type="InterPro" id="IPR019734">
    <property type="entry name" value="TPR_rpt"/>
</dbReference>
<dbReference type="EMBL" id="CP028989">
    <property type="protein sequence ID" value="UUO69755.1"/>
    <property type="molecule type" value="Genomic_DNA"/>
</dbReference>
<dbReference type="InterPro" id="IPR029489">
    <property type="entry name" value="OGT/SEC/SPY_C"/>
</dbReference>